<organism evidence="2 3">
    <name type="scientific">Striga hermonthica</name>
    <name type="common">Purple witchweed</name>
    <name type="synonym">Buchnera hermonthica</name>
    <dbReference type="NCBI Taxonomy" id="68872"/>
    <lineage>
        <taxon>Eukaryota</taxon>
        <taxon>Viridiplantae</taxon>
        <taxon>Streptophyta</taxon>
        <taxon>Embryophyta</taxon>
        <taxon>Tracheophyta</taxon>
        <taxon>Spermatophyta</taxon>
        <taxon>Magnoliopsida</taxon>
        <taxon>eudicotyledons</taxon>
        <taxon>Gunneridae</taxon>
        <taxon>Pentapetalae</taxon>
        <taxon>asterids</taxon>
        <taxon>lamiids</taxon>
        <taxon>Lamiales</taxon>
        <taxon>Orobanchaceae</taxon>
        <taxon>Buchnereae</taxon>
        <taxon>Striga</taxon>
    </lineage>
</organism>
<protein>
    <submittedName>
        <fullName evidence="2">Uncharacterized protein</fullName>
    </submittedName>
</protein>
<reference evidence="2" key="1">
    <citation type="submission" date="2019-12" db="EMBL/GenBank/DDBJ databases">
        <authorList>
            <person name="Scholes J."/>
        </authorList>
    </citation>
    <scope>NUCLEOTIDE SEQUENCE</scope>
</reference>
<dbReference type="AlphaFoldDB" id="A0A9N7NPX9"/>
<feature type="non-terminal residue" evidence="2">
    <location>
        <position position="267"/>
    </location>
</feature>
<evidence type="ECO:0000313" key="2">
    <source>
        <dbReference type="EMBL" id="CAA0840362.1"/>
    </source>
</evidence>
<comment type="caution">
    <text evidence="2">The sequence shown here is derived from an EMBL/GenBank/DDBJ whole genome shotgun (WGS) entry which is preliminary data.</text>
</comment>
<dbReference type="EMBL" id="CACSLK010032525">
    <property type="protein sequence ID" value="CAA0840362.1"/>
    <property type="molecule type" value="Genomic_DNA"/>
</dbReference>
<proteinExistence type="predicted"/>
<feature type="region of interest" description="Disordered" evidence="1">
    <location>
        <begin position="109"/>
        <end position="130"/>
    </location>
</feature>
<dbReference type="Proteomes" id="UP001153555">
    <property type="component" value="Unassembled WGS sequence"/>
</dbReference>
<evidence type="ECO:0000313" key="3">
    <source>
        <dbReference type="Proteomes" id="UP001153555"/>
    </source>
</evidence>
<feature type="compositionally biased region" description="Basic and acidic residues" evidence="1">
    <location>
        <begin position="174"/>
        <end position="183"/>
    </location>
</feature>
<accession>A0A9N7NPX9</accession>
<gene>
    <name evidence="2" type="ORF">SHERM_00443</name>
</gene>
<feature type="compositionally biased region" description="Low complexity" evidence="1">
    <location>
        <begin position="109"/>
        <end position="123"/>
    </location>
</feature>
<feature type="non-terminal residue" evidence="2">
    <location>
        <position position="1"/>
    </location>
</feature>
<sequence length="267" mass="28696">SLSRAASRARAWHASSVAMVSPSPVRTRPRALITQSRASALAQLPPPSSCACAPSLDTPKPARFRPCACTPQSCALVRAPSLSACSRASSPLARLLPTFDAPALFSRSPARPRVPSTPVSRSPIARPCTPAVPRVSPTPAACLPPAHDRASLASNISALRLCLTPRPFDLLRASPHDARHTPDNRFSSIPLSLDSIGSPDGHGSQPSNPMQSPARHIQPSSIPRLPLLRNSECHSRFFLVHGPQHWLAFCAFVLRRLLIRHFLAFNS</sequence>
<feature type="region of interest" description="Disordered" evidence="1">
    <location>
        <begin position="174"/>
        <end position="218"/>
    </location>
</feature>
<keyword evidence="3" id="KW-1185">Reference proteome</keyword>
<evidence type="ECO:0000256" key="1">
    <source>
        <dbReference type="SAM" id="MobiDB-lite"/>
    </source>
</evidence>
<name>A0A9N7NPX9_STRHE</name>